<sequence>MLRQVYILNKEKVMYNKNFGKAVQSEDFSKLYQDILEEITKRTGLMQDSYDYIKYKIVFIYDENLGLMFMFITDINDDLSRTRTELSKLQKEFLDTFGDDIDDLDPALMEILDPIIDSIHRNLKTKISLVGFSGVGKTTSTKLICASEIPSVHIPTITGKISTAKIGKLYFHLWDFAGQEQFSYLWNDFIIGSDAVLIITNSTLENVEKSRFFIELVKEHAPHAHAAIIANKQDLPDALSVEKIEEILGLKTYSMVAIDPANRDKMIQIIADILGISADASPLLRPLFERDELIAQAKKSLENGDIAETAKFFERISDLCLELGDDGLYKEFYEKAKKLKGY</sequence>
<organism evidence="3">
    <name type="scientific">marine sediment metagenome</name>
    <dbReference type="NCBI Taxonomy" id="412755"/>
    <lineage>
        <taxon>unclassified sequences</taxon>
        <taxon>metagenomes</taxon>
        <taxon>ecological metagenomes</taxon>
    </lineage>
</organism>
<dbReference type="AlphaFoldDB" id="A0A0F9MQ85"/>
<protein>
    <recommendedName>
        <fullName evidence="4">GTP-binding protein</fullName>
    </recommendedName>
</protein>
<dbReference type="GO" id="GO:0003924">
    <property type="term" value="F:GTPase activity"/>
    <property type="evidence" value="ECO:0007669"/>
    <property type="project" value="InterPro"/>
</dbReference>
<feature type="non-terminal residue" evidence="3">
    <location>
        <position position="342"/>
    </location>
</feature>
<dbReference type="EMBL" id="LAZR01004345">
    <property type="protein sequence ID" value="KKN09460.1"/>
    <property type="molecule type" value="Genomic_DNA"/>
</dbReference>
<dbReference type="Pfam" id="PF00025">
    <property type="entry name" value="Arf"/>
    <property type="match status" value="1"/>
</dbReference>
<gene>
    <name evidence="3" type="ORF">LCGC14_1046460</name>
</gene>
<dbReference type="PANTHER" id="PTHR45732:SF7">
    <property type="entry name" value="ADP-RIBOSYLATION FACTOR-LIKE PROTEIN 8"/>
    <property type="match status" value="1"/>
</dbReference>
<accession>A0A0F9MQ85</accession>
<evidence type="ECO:0000256" key="1">
    <source>
        <dbReference type="ARBA" id="ARBA00022741"/>
    </source>
</evidence>
<evidence type="ECO:0000256" key="2">
    <source>
        <dbReference type="ARBA" id="ARBA00023134"/>
    </source>
</evidence>
<name>A0A0F9MQ85_9ZZZZ</name>
<dbReference type="SMART" id="SM00175">
    <property type="entry name" value="RAB"/>
    <property type="match status" value="1"/>
</dbReference>
<evidence type="ECO:0000313" key="3">
    <source>
        <dbReference type="EMBL" id="KKN09460.1"/>
    </source>
</evidence>
<dbReference type="SMART" id="SM00177">
    <property type="entry name" value="ARF"/>
    <property type="match status" value="1"/>
</dbReference>
<proteinExistence type="predicted"/>
<keyword evidence="1" id="KW-0547">Nucleotide-binding</keyword>
<dbReference type="GO" id="GO:0005525">
    <property type="term" value="F:GTP binding"/>
    <property type="evidence" value="ECO:0007669"/>
    <property type="project" value="UniProtKB-KW"/>
</dbReference>
<dbReference type="Gene3D" id="3.40.50.300">
    <property type="entry name" value="P-loop containing nucleotide triphosphate hydrolases"/>
    <property type="match status" value="1"/>
</dbReference>
<comment type="caution">
    <text evidence="3">The sequence shown here is derived from an EMBL/GenBank/DDBJ whole genome shotgun (WGS) entry which is preliminary data.</text>
</comment>
<dbReference type="InterPro" id="IPR006689">
    <property type="entry name" value="Small_GTPase_ARF/SAR"/>
</dbReference>
<dbReference type="InterPro" id="IPR027417">
    <property type="entry name" value="P-loop_NTPase"/>
</dbReference>
<reference evidence="3" key="1">
    <citation type="journal article" date="2015" name="Nature">
        <title>Complex archaea that bridge the gap between prokaryotes and eukaryotes.</title>
        <authorList>
            <person name="Spang A."/>
            <person name="Saw J.H."/>
            <person name="Jorgensen S.L."/>
            <person name="Zaremba-Niedzwiedzka K."/>
            <person name="Martijn J."/>
            <person name="Lind A.E."/>
            <person name="van Eijk R."/>
            <person name="Schleper C."/>
            <person name="Guy L."/>
            <person name="Ettema T.J."/>
        </authorList>
    </citation>
    <scope>NUCLEOTIDE SEQUENCE</scope>
</reference>
<dbReference type="PANTHER" id="PTHR45732">
    <property type="entry name" value="ADP-RIBOSYLATION FACTOR-LIKE PROTEIN 8"/>
    <property type="match status" value="1"/>
</dbReference>
<dbReference type="SUPFAM" id="SSF52540">
    <property type="entry name" value="P-loop containing nucleoside triphosphate hydrolases"/>
    <property type="match status" value="1"/>
</dbReference>
<keyword evidence="2" id="KW-0342">GTP-binding</keyword>
<evidence type="ECO:0008006" key="4">
    <source>
        <dbReference type="Google" id="ProtNLM"/>
    </source>
</evidence>
<dbReference type="PRINTS" id="PR00449">
    <property type="entry name" value="RASTRNSFRMNG"/>
</dbReference>